<reference evidence="1 2" key="1">
    <citation type="journal article" date="2015" name="Nature">
        <title>rRNA introns, odd ribosomes, and small enigmatic genomes across a large radiation of phyla.</title>
        <authorList>
            <person name="Brown C.T."/>
            <person name="Hug L.A."/>
            <person name="Thomas B.C."/>
            <person name="Sharon I."/>
            <person name="Castelle C.J."/>
            <person name="Singh A."/>
            <person name="Wilkins M.J."/>
            <person name="Williams K.H."/>
            <person name="Banfield J.F."/>
        </authorList>
    </citation>
    <scope>NUCLEOTIDE SEQUENCE [LARGE SCALE GENOMIC DNA]</scope>
</reference>
<sequence length="106" mass="12159">MTMLLQQTTVTKRSRNVSLRGVVHLHKTSRGETLRAFQEARFMMAPWSSDGRYILKDGDELTIFSKKDPSVIVWQGTFSSGRALGISGEKWFHWFHNGYPSELKPT</sequence>
<dbReference type="AlphaFoldDB" id="A0A0G1X967"/>
<name>A0A0G1X967_9BACT</name>
<comment type="caution">
    <text evidence="1">The sequence shown here is derived from an EMBL/GenBank/DDBJ whole genome shotgun (WGS) entry which is preliminary data.</text>
</comment>
<protein>
    <submittedName>
        <fullName evidence="1">Uncharacterized protein</fullName>
    </submittedName>
</protein>
<evidence type="ECO:0000313" key="1">
    <source>
        <dbReference type="EMBL" id="KKW27738.1"/>
    </source>
</evidence>
<evidence type="ECO:0000313" key="2">
    <source>
        <dbReference type="Proteomes" id="UP000034185"/>
    </source>
</evidence>
<organism evidence="1 2">
    <name type="scientific">Candidatus Kaiserbacteria bacterium GW2011_GWB1_52_6</name>
    <dbReference type="NCBI Taxonomy" id="1618674"/>
    <lineage>
        <taxon>Bacteria</taxon>
        <taxon>Candidatus Kaiseribacteriota</taxon>
    </lineage>
</organism>
<dbReference type="EMBL" id="LCRA01000008">
    <property type="protein sequence ID" value="KKW27738.1"/>
    <property type="molecule type" value="Genomic_DNA"/>
</dbReference>
<proteinExistence type="predicted"/>
<accession>A0A0G1X967</accession>
<dbReference type="Proteomes" id="UP000034185">
    <property type="component" value="Unassembled WGS sequence"/>
</dbReference>
<gene>
    <name evidence="1" type="ORF">UY70_C0008G0017</name>
</gene>